<evidence type="ECO:0000256" key="4">
    <source>
        <dbReference type="ARBA" id="ARBA00022741"/>
    </source>
</evidence>
<dbReference type="PROSITE" id="PS50893">
    <property type="entry name" value="ABC_TRANSPORTER_2"/>
    <property type="match status" value="2"/>
</dbReference>
<feature type="region of interest" description="Disordered" evidence="9">
    <location>
        <begin position="675"/>
        <end position="745"/>
    </location>
</feature>
<evidence type="ECO:0000256" key="8">
    <source>
        <dbReference type="SAM" id="Coils"/>
    </source>
</evidence>
<feature type="coiled-coil region" evidence="8">
    <location>
        <begin position="570"/>
        <end position="624"/>
    </location>
</feature>
<keyword evidence="8" id="KW-0175">Coiled coil</keyword>
<keyword evidence="3" id="KW-1003">Cell membrane</keyword>
<evidence type="ECO:0000313" key="12">
    <source>
        <dbReference type="Proteomes" id="UP000515308"/>
    </source>
</evidence>
<name>A0A6V7T0N0_PLAVN</name>
<evidence type="ECO:0000256" key="3">
    <source>
        <dbReference type="ARBA" id="ARBA00022475"/>
    </source>
</evidence>
<protein>
    <submittedName>
        <fullName evidence="11">ABC transporter F family member 1, putative</fullName>
    </submittedName>
</protein>
<dbReference type="PANTHER" id="PTHR43553:SF27">
    <property type="entry name" value="ENERGY-COUPLING FACTOR TRANSPORTER ATP-BINDING PROTEIN ECFA2"/>
    <property type="match status" value="1"/>
</dbReference>
<dbReference type="PANTHER" id="PTHR43553">
    <property type="entry name" value="HEAVY METAL TRANSPORTER"/>
    <property type="match status" value="1"/>
</dbReference>
<feature type="domain" description="ABC transporter" evidence="10">
    <location>
        <begin position="815"/>
        <end position="1121"/>
    </location>
</feature>
<dbReference type="InterPro" id="IPR027417">
    <property type="entry name" value="P-loop_NTPase"/>
</dbReference>
<reference evidence="11 12" key="1">
    <citation type="submission" date="2020-08" db="EMBL/GenBank/DDBJ databases">
        <authorList>
            <person name="Ramaprasad A."/>
        </authorList>
    </citation>
    <scope>NUCLEOTIDE SEQUENCE [LARGE SCALE GENOMIC DNA]</scope>
</reference>
<keyword evidence="4" id="KW-0547">Nucleotide-binding</keyword>
<dbReference type="Proteomes" id="UP000515308">
    <property type="component" value="Chromosome PVLDE_14"/>
</dbReference>
<evidence type="ECO:0000259" key="10">
    <source>
        <dbReference type="PROSITE" id="PS50893"/>
    </source>
</evidence>
<dbReference type="EMBL" id="LR865376">
    <property type="protein sequence ID" value="CAD2104339.1"/>
    <property type="molecule type" value="Genomic_DNA"/>
</dbReference>
<comment type="subcellular location">
    <subcellularLocation>
        <location evidence="1">Cell membrane</location>
        <topology evidence="1">Peripheral membrane protein</topology>
    </subcellularLocation>
</comment>
<dbReference type="SUPFAM" id="SSF52540">
    <property type="entry name" value="P-loop containing nucleoside triphosphate hydrolases"/>
    <property type="match status" value="2"/>
</dbReference>
<dbReference type="InterPro" id="IPR050095">
    <property type="entry name" value="ECF_ABC_transporter_ATP-bd"/>
</dbReference>
<dbReference type="InterPro" id="IPR003439">
    <property type="entry name" value="ABC_transporter-like_ATP-bd"/>
</dbReference>
<feature type="compositionally biased region" description="Polar residues" evidence="9">
    <location>
        <begin position="709"/>
        <end position="724"/>
    </location>
</feature>
<keyword evidence="5" id="KW-0067">ATP-binding</keyword>
<dbReference type="GO" id="GO:0043190">
    <property type="term" value="C:ATP-binding cassette (ABC) transporter complex"/>
    <property type="evidence" value="ECO:0007669"/>
    <property type="project" value="TreeGrafter"/>
</dbReference>
<keyword evidence="6" id="KW-1278">Translocase</keyword>
<dbReference type="GO" id="GO:0016887">
    <property type="term" value="F:ATP hydrolysis activity"/>
    <property type="evidence" value="ECO:0007669"/>
    <property type="project" value="InterPro"/>
</dbReference>
<dbReference type="Gene3D" id="3.40.50.300">
    <property type="entry name" value="P-loop containing nucleotide triphosphate hydrolases"/>
    <property type="match status" value="3"/>
</dbReference>
<dbReference type="GO" id="GO:0005524">
    <property type="term" value="F:ATP binding"/>
    <property type="evidence" value="ECO:0007669"/>
    <property type="project" value="UniProtKB-KW"/>
</dbReference>
<keyword evidence="2" id="KW-0813">Transport</keyword>
<dbReference type="SMART" id="SM00382">
    <property type="entry name" value="AAA"/>
    <property type="match status" value="2"/>
</dbReference>
<evidence type="ECO:0000256" key="9">
    <source>
        <dbReference type="SAM" id="MobiDB-lite"/>
    </source>
</evidence>
<gene>
    <name evidence="11" type="ORF">PVLDE_1402380</name>
</gene>
<dbReference type="InterPro" id="IPR003593">
    <property type="entry name" value="AAA+_ATPase"/>
</dbReference>
<evidence type="ECO:0000256" key="1">
    <source>
        <dbReference type="ARBA" id="ARBA00004202"/>
    </source>
</evidence>
<evidence type="ECO:0000256" key="6">
    <source>
        <dbReference type="ARBA" id="ARBA00022967"/>
    </source>
</evidence>
<organism evidence="11 12">
    <name type="scientific">Plasmodium vinckei lentum</name>
    <dbReference type="NCBI Taxonomy" id="138297"/>
    <lineage>
        <taxon>Eukaryota</taxon>
        <taxon>Sar</taxon>
        <taxon>Alveolata</taxon>
        <taxon>Apicomplexa</taxon>
        <taxon>Aconoidasida</taxon>
        <taxon>Haemosporida</taxon>
        <taxon>Plasmodiidae</taxon>
        <taxon>Plasmodium</taxon>
        <taxon>Plasmodium (Vinckeia)</taxon>
    </lineage>
</organism>
<evidence type="ECO:0000256" key="2">
    <source>
        <dbReference type="ARBA" id="ARBA00022448"/>
    </source>
</evidence>
<proteinExistence type="predicted"/>
<feature type="compositionally biased region" description="Low complexity" evidence="9">
    <location>
        <begin position="683"/>
        <end position="697"/>
    </location>
</feature>
<evidence type="ECO:0000313" key="11">
    <source>
        <dbReference type="EMBL" id="CAD2104339.1"/>
    </source>
</evidence>
<feature type="coiled-coil region" evidence="8">
    <location>
        <begin position="1168"/>
        <end position="1223"/>
    </location>
</feature>
<keyword evidence="7" id="KW-0472">Membrane</keyword>
<dbReference type="VEuPathDB" id="PlasmoDB:PVLDE_1402380"/>
<dbReference type="Pfam" id="PF00005">
    <property type="entry name" value="ABC_tran"/>
    <property type="match status" value="2"/>
</dbReference>
<dbReference type="GO" id="GO:0042626">
    <property type="term" value="F:ATPase-coupled transmembrane transporter activity"/>
    <property type="evidence" value="ECO:0007669"/>
    <property type="project" value="TreeGrafter"/>
</dbReference>
<accession>A0A6V7T0N0</accession>
<dbReference type="AlphaFoldDB" id="A0A6V7T0N0"/>
<evidence type="ECO:0000256" key="5">
    <source>
        <dbReference type="ARBA" id="ARBA00022840"/>
    </source>
</evidence>
<evidence type="ECO:0000256" key="7">
    <source>
        <dbReference type="ARBA" id="ARBA00023136"/>
    </source>
</evidence>
<sequence>MFIEFLIWVIIYYLLFSNGIKINRSNQSFLNNSIFKDPISKNYTKPIRKKNDSSRSVPKILYKEEKGKFPILNGHTDDYNNDEEFDDVVEDEKVDVGEYMSDQESDDWWNIKKNNYKKLLNLEELDEYTILSPKYNINIYNVLEKNYNKKDKNNVILTINNLNYEIGNKSLINNLNLTLNKSECIGLIGNNGCGKSSLLNLIFESSANTNKHIIINNNVKKDNSINSIKSSPTTYIDSLLNKNDFTVFYNLLSYMKRQSLKLSSMPDLIKSMSISDFEKLNKQNEENYNSELFYYKNDIFYFKQNIHLLGNNNVTVFEKVLNFYQRTLEKYDILNYIEENISMYKSSDYLKKYKIGEINEQDGKKDTKIGEIHISSEEEQFLKSKYFEYVLKLYMNEKEDIFKDINNIKMNLNKYLNILNLKNFLHVKLCDLSNGYIIRVYLLLLLLSKPKLLLIDEINNNMDIFNIFFIMNVFKYALKYTSIGIILASHDFFLISKLCNRILDFNKISGYDIDFSNISLLKKINQNNNYVKDAKINDHSTLSNINEQSGKPYSNLTFFKGNYSQYLNNMKILFNNRKKKKEELKKIIDQLNASILKIKKNNKKEFLKSSLKKKEEELSLYQNIYNTFFNMTLNYQHMYYNLIYSKKNEKRGENKYMAFSPKNAKQNQSIIFRENEQESGRKSQATQVSQASQSSQTDQAYEIDENKLSDYQNGNSAFEENPNQYPEMENSKYTSEENNESPSIEETDEKTFVYNQFNDVDREMNKNILIDMCKKIKNNELIKTGELYSTNNVALYEFENFSLYYLDNKNYDNESEYFGVSKEGRKKYIFKNLNLNINSNENVLLLGKNGIGKSTLFKILTNKYNFIMNNNNDDDAKNVNNKKSIYVYGDTNINNSFDETEENQIDSNFAIDKNIRFEGNINCNFNNVLLTYFEQNMIKKLNLDIDDYFKYLIEKVKYQPINFLEDPDFDDTPFDQDVFFYYILNKTKPDYNDNININIDEKIKSLLKIFYIDSETSITEKSGGEKVRILFLSLFLKNSNLLLLDEINNNLDIYLKNLLLNFLNYIYQGSYILTTHDFYIINNLNNIHKIIYIFDYQNVFTFYNVNDFVKNFYSFILNSFSALKNMETNDSAHSKDEVHTKYITSQVHNPEIKNNMEKMSYTNELALNNTLINNLNETDKESEELNRQNYGKELYDSYDFKILEFLKNQLKKDKSERKSFEEISPLEEEIFEKKKINKKNFGGKGLSGKVKIKNWKRWKK</sequence>
<feature type="domain" description="ABC transporter" evidence="10">
    <location>
        <begin position="157"/>
        <end position="532"/>
    </location>
</feature>